<dbReference type="GO" id="GO:0070062">
    <property type="term" value="C:extracellular exosome"/>
    <property type="evidence" value="ECO:0007669"/>
    <property type="project" value="UniProtKB-ARBA"/>
</dbReference>
<proteinExistence type="predicted"/>
<evidence type="ECO:0000256" key="5">
    <source>
        <dbReference type="ARBA" id="ARBA00022917"/>
    </source>
</evidence>
<feature type="domain" description="Anticodon-binding" evidence="7">
    <location>
        <begin position="14"/>
        <end position="103"/>
    </location>
</feature>
<evidence type="ECO:0000259" key="7">
    <source>
        <dbReference type="Pfam" id="PF03129"/>
    </source>
</evidence>
<dbReference type="FunFam" id="3.40.50.800:FF:000002">
    <property type="entry name" value="Glycine--tRNA ligase"/>
    <property type="match status" value="1"/>
</dbReference>
<dbReference type="GO" id="GO:0004820">
    <property type="term" value="F:glycine-tRNA ligase activity"/>
    <property type="evidence" value="ECO:0007669"/>
    <property type="project" value="TreeGrafter"/>
</dbReference>
<evidence type="ECO:0000256" key="1">
    <source>
        <dbReference type="ARBA" id="ARBA00022490"/>
    </source>
</evidence>
<keyword evidence="5" id="KW-0648">Protein biosynthesis</keyword>
<dbReference type="InterPro" id="IPR027031">
    <property type="entry name" value="Gly-tRNA_synthase/POLG2"/>
</dbReference>
<dbReference type="InterPro" id="IPR004154">
    <property type="entry name" value="Anticodon-bd"/>
</dbReference>
<dbReference type="Pfam" id="PF03129">
    <property type="entry name" value="HGTP_anticodon"/>
    <property type="match status" value="1"/>
</dbReference>
<keyword evidence="4" id="KW-0067">ATP-binding</keyword>
<dbReference type="InterPro" id="IPR036621">
    <property type="entry name" value="Anticodon-bd_dom_sf"/>
</dbReference>
<evidence type="ECO:0000256" key="6">
    <source>
        <dbReference type="ARBA" id="ARBA00023146"/>
    </source>
</evidence>
<evidence type="ECO:0000256" key="2">
    <source>
        <dbReference type="ARBA" id="ARBA00022598"/>
    </source>
</evidence>
<comment type="caution">
    <text evidence="8">The sequence shown here is derived from an EMBL/GenBank/DDBJ whole genome shotgun (WGS) entry which is preliminary data.</text>
</comment>
<dbReference type="EMBL" id="PFKX01000030">
    <property type="protein sequence ID" value="PIY58562.1"/>
    <property type="molecule type" value="Genomic_DNA"/>
</dbReference>
<name>A0A2M7Q637_9BACT</name>
<protein>
    <submittedName>
        <fullName evidence="8">Glycine--tRNA ligase</fullName>
    </submittedName>
</protein>
<evidence type="ECO:0000256" key="4">
    <source>
        <dbReference type="ARBA" id="ARBA00022840"/>
    </source>
</evidence>
<organism evidence="8 9">
    <name type="scientific">Candidatus Yonathbacteria bacterium CG_4_10_14_0_8_um_filter_43_17</name>
    <dbReference type="NCBI Taxonomy" id="1975099"/>
    <lineage>
        <taxon>Bacteria</taxon>
        <taxon>Candidatus Yonathiibacteriota</taxon>
    </lineage>
</organism>
<sequence>RVVLRFHPKLAPVKAAIFPLVNKDGMPEIARKIENDLRPYLKVFYDDKGAVGRRYRRQDEAGTPFCITVDTQTLEDNSVTVRNRDTMAQERVQIDSLLIYLLEKLK</sequence>
<dbReference type="SUPFAM" id="SSF52954">
    <property type="entry name" value="Class II aaRS ABD-related"/>
    <property type="match status" value="1"/>
</dbReference>
<evidence type="ECO:0000313" key="8">
    <source>
        <dbReference type="EMBL" id="PIY58562.1"/>
    </source>
</evidence>
<dbReference type="GO" id="GO:0006426">
    <property type="term" value="P:glycyl-tRNA aminoacylation"/>
    <property type="evidence" value="ECO:0007669"/>
    <property type="project" value="TreeGrafter"/>
</dbReference>
<keyword evidence="6" id="KW-0030">Aminoacyl-tRNA synthetase</keyword>
<dbReference type="GO" id="GO:0015966">
    <property type="term" value="P:diadenosine tetraphosphate biosynthetic process"/>
    <property type="evidence" value="ECO:0007669"/>
    <property type="project" value="UniProtKB-ARBA"/>
</dbReference>
<dbReference type="GO" id="GO:0005524">
    <property type="term" value="F:ATP binding"/>
    <property type="evidence" value="ECO:0007669"/>
    <property type="project" value="UniProtKB-KW"/>
</dbReference>
<feature type="non-terminal residue" evidence="8">
    <location>
        <position position="1"/>
    </location>
</feature>
<dbReference type="GO" id="GO:0005737">
    <property type="term" value="C:cytoplasm"/>
    <property type="evidence" value="ECO:0007669"/>
    <property type="project" value="TreeGrafter"/>
</dbReference>
<dbReference type="AlphaFoldDB" id="A0A2M7Q637"/>
<dbReference type="PANTHER" id="PTHR10745">
    <property type="entry name" value="GLYCYL-TRNA SYNTHETASE/DNA POLYMERASE SUBUNIT GAMMA-2"/>
    <property type="match status" value="1"/>
</dbReference>
<gene>
    <name evidence="8" type="ORF">COY98_01435</name>
</gene>
<dbReference type="Gene3D" id="3.40.50.800">
    <property type="entry name" value="Anticodon-binding domain"/>
    <property type="match status" value="1"/>
</dbReference>
<accession>A0A2M7Q637</accession>
<keyword evidence="1" id="KW-0963">Cytoplasm</keyword>
<reference evidence="9" key="1">
    <citation type="submission" date="2017-09" db="EMBL/GenBank/DDBJ databases">
        <title>Depth-based differentiation of microbial function through sediment-hosted aquifers and enrichment of novel symbionts in the deep terrestrial subsurface.</title>
        <authorList>
            <person name="Probst A.J."/>
            <person name="Ladd B."/>
            <person name="Jarett J.K."/>
            <person name="Geller-Mcgrath D.E."/>
            <person name="Sieber C.M.K."/>
            <person name="Emerson J.B."/>
            <person name="Anantharaman K."/>
            <person name="Thomas B.C."/>
            <person name="Malmstrom R."/>
            <person name="Stieglmeier M."/>
            <person name="Klingl A."/>
            <person name="Woyke T."/>
            <person name="Ryan C.M."/>
            <person name="Banfield J.F."/>
        </authorList>
    </citation>
    <scope>NUCLEOTIDE SEQUENCE [LARGE SCALE GENOMIC DNA]</scope>
</reference>
<evidence type="ECO:0000313" key="9">
    <source>
        <dbReference type="Proteomes" id="UP000230732"/>
    </source>
</evidence>
<evidence type="ECO:0000256" key="3">
    <source>
        <dbReference type="ARBA" id="ARBA00022741"/>
    </source>
</evidence>
<dbReference type="GO" id="GO:0004081">
    <property type="term" value="F:bis(5'-nucleosyl)-tetraphosphatase (asymmetrical) activity"/>
    <property type="evidence" value="ECO:0007669"/>
    <property type="project" value="UniProtKB-ARBA"/>
</dbReference>
<dbReference type="GO" id="GO:1990742">
    <property type="term" value="C:microvesicle"/>
    <property type="evidence" value="ECO:0007669"/>
    <property type="project" value="UniProtKB-ARBA"/>
</dbReference>
<dbReference type="PANTHER" id="PTHR10745:SF8">
    <property type="entry name" value="DNA POLYMERASE SUBUNIT GAMMA-2, MITOCHONDRIAL"/>
    <property type="match status" value="1"/>
</dbReference>
<keyword evidence="2 8" id="KW-0436">Ligase</keyword>
<keyword evidence="3" id="KW-0547">Nucleotide-binding</keyword>
<dbReference type="Proteomes" id="UP000230732">
    <property type="component" value="Unassembled WGS sequence"/>
</dbReference>